<dbReference type="EMBL" id="HE797123">
    <property type="protein sequence ID" value="CCM03681.1"/>
    <property type="molecule type" value="Genomic_DNA"/>
</dbReference>
<feature type="region of interest" description="Disordered" evidence="2">
    <location>
        <begin position="141"/>
        <end position="194"/>
    </location>
</feature>
<dbReference type="GO" id="GO:1990247">
    <property type="term" value="F:N6-methyladenosine-containing RNA reader activity"/>
    <property type="evidence" value="ECO:0007669"/>
    <property type="project" value="TreeGrafter"/>
</dbReference>
<dbReference type="InterPro" id="IPR012677">
    <property type="entry name" value="Nucleotide-bd_a/b_plait_sf"/>
</dbReference>
<feature type="compositionally biased region" description="Low complexity" evidence="2">
    <location>
        <begin position="1"/>
        <end position="18"/>
    </location>
</feature>
<dbReference type="InterPro" id="IPR057720">
    <property type="entry name" value="RRM_YTH1"/>
</dbReference>
<dbReference type="GO" id="GO:0000381">
    <property type="term" value="P:regulation of alternative mRNA splicing, via spliceosome"/>
    <property type="evidence" value="ECO:0007669"/>
    <property type="project" value="TreeGrafter"/>
</dbReference>
<proteinExistence type="predicted"/>
<dbReference type="CDD" id="cd21134">
    <property type="entry name" value="YTH"/>
    <property type="match status" value="2"/>
</dbReference>
<gene>
    <name evidence="5" type="ORF">FIBRA_05825</name>
</gene>
<dbReference type="HOGENOM" id="CLU_011694_1_0_1"/>
<dbReference type="GeneID" id="24098592"/>
<dbReference type="Pfam" id="PF04146">
    <property type="entry name" value="YTH"/>
    <property type="match status" value="1"/>
</dbReference>
<protein>
    <recommendedName>
        <fullName evidence="7">YTH domain-containing protein</fullName>
    </recommendedName>
</protein>
<dbReference type="InParanoid" id="J4IAX7"/>
<keyword evidence="1" id="KW-0694">RNA-binding</keyword>
<feature type="domain" description="YTH" evidence="4">
    <location>
        <begin position="582"/>
        <end position="729"/>
    </location>
</feature>
<evidence type="ECO:0008006" key="7">
    <source>
        <dbReference type="Google" id="ProtNLM"/>
    </source>
</evidence>
<feature type="region of interest" description="Disordered" evidence="2">
    <location>
        <begin position="281"/>
        <end position="374"/>
    </location>
</feature>
<feature type="compositionally biased region" description="Low complexity" evidence="2">
    <location>
        <begin position="182"/>
        <end position="194"/>
    </location>
</feature>
<dbReference type="Gene3D" id="3.30.70.330">
    <property type="match status" value="1"/>
</dbReference>
<feature type="compositionally biased region" description="Low complexity" evidence="2">
    <location>
        <begin position="815"/>
        <end position="827"/>
    </location>
</feature>
<feature type="compositionally biased region" description="Polar residues" evidence="2">
    <location>
        <begin position="775"/>
        <end position="795"/>
    </location>
</feature>
<feature type="region of interest" description="Disordered" evidence="2">
    <location>
        <begin position="655"/>
        <end position="744"/>
    </location>
</feature>
<feature type="region of interest" description="Disordered" evidence="2">
    <location>
        <begin position="499"/>
        <end position="571"/>
    </location>
</feature>
<keyword evidence="6" id="KW-1185">Reference proteome</keyword>
<dbReference type="InterPro" id="IPR000504">
    <property type="entry name" value="RRM_dom"/>
</dbReference>
<dbReference type="PROSITE" id="PS50882">
    <property type="entry name" value="YTH"/>
    <property type="match status" value="2"/>
</dbReference>
<organism evidence="5 6">
    <name type="scientific">Fibroporia radiculosa</name>
    <dbReference type="NCBI Taxonomy" id="599839"/>
    <lineage>
        <taxon>Eukaryota</taxon>
        <taxon>Fungi</taxon>
        <taxon>Dikarya</taxon>
        <taxon>Basidiomycota</taxon>
        <taxon>Agaricomycotina</taxon>
        <taxon>Agaricomycetes</taxon>
        <taxon>Polyporales</taxon>
        <taxon>Fibroporiaceae</taxon>
        <taxon>Fibroporia</taxon>
    </lineage>
</organism>
<dbReference type="InterPro" id="IPR045168">
    <property type="entry name" value="YTH_prot"/>
</dbReference>
<evidence type="ECO:0000313" key="5">
    <source>
        <dbReference type="EMBL" id="CCM03681.1"/>
    </source>
</evidence>
<accession>J4IAX7</accession>
<dbReference type="GO" id="GO:0003729">
    <property type="term" value="F:mRNA binding"/>
    <property type="evidence" value="ECO:0007669"/>
    <property type="project" value="TreeGrafter"/>
</dbReference>
<feature type="region of interest" description="Disordered" evidence="2">
    <location>
        <begin position="773"/>
        <end position="878"/>
    </location>
</feature>
<evidence type="ECO:0000259" key="4">
    <source>
        <dbReference type="PROSITE" id="PS50882"/>
    </source>
</evidence>
<reference evidence="5 6" key="1">
    <citation type="journal article" date="2012" name="Appl. Environ. Microbiol.">
        <title>Short-read sequencing for genomic analysis of the brown rot fungus Fibroporia radiculosa.</title>
        <authorList>
            <person name="Tang J.D."/>
            <person name="Perkins A.D."/>
            <person name="Sonstegard T.S."/>
            <person name="Schroeder S.G."/>
            <person name="Burgess S.C."/>
            <person name="Diehl S.V."/>
        </authorList>
    </citation>
    <scope>NUCLEOTIDE SEQUENCE [LARGE SCALE GENOMIC DNA]</scope>
    <source>
        <strain evidence="5 6">TFFH 294</strain>
    </source>
</reference>
<dbReference type="Gene3D" id="3.10.590.10">
    <property type="entry name" value="ph1033 like domains"/>
    <property type="match status" value="2"/>
</dbReference>
<feature type="compositionally biased region" description="Basic and acidic residues" evidence="2">
    <location>
        <begin position="847"/>
        <end position="872"/>
    </location>
</feature>
<evidence type="ECO:0000256" key="2">
    <source>
        <dbReference type="SAM" id="MobiDB-lite"/>
    </source>
</evidence>
<dbReference type="STRING" id="599839.J4IAX7"/>
<feature type="compositionally biased region" description="Basic residues" evidence="2">
    <location>
        <begin position="550"/>
        <end position="559"/>
    </location>
</feature>
<evidence type="ECO:0000259" key="3">
    <source>
        <dbReference type="PROSITE" id="PS50102"/>
    </source>
</evidence>
<dbReference type="Pfam" id="PF25701">
    <property type="entry name" value="RRM_YTH1"/>
    <property type="match status" value="1"/>
</dbReference>
<feature type="domain" description="RRM" evidence="3">
    <location>
        <begin position="379"/>
        <end position="482"/>
    </location>
</feature>
<dbReference type="AlphaFoldDB" id="J4IAX7"/>
<evidence type="ECO:0000256" key="1">
    <source>
        <dbReference type="PROSITE-ProRule" id="PRU00176"/>
    </source>
</evidence>
<feature type="compositionally biased region" description="Basic and acidic residues" evidence="2">
    <location>
        <begin position="499"/>
        <end position="513"/>
    </location>
</feature>
<dbReference type="GO" id="GO:0000398">
    <property type="term" value="P:mRNA splicing, via spliceosome"/>
    <property type="evidence" value="ECO:0007669"/>
    <property type="project" value="TreeGrafter"/>
</dbReference>
<evidence type="ECO:0000313" key="6">
    <source>
        <dbReference type="Proteomes" id="UP000006352"/>
    </source>
</evidence>
<feature type="region of interest" description="Disordered" evidence="2">
    <location>
        <begin position="922"/>
        <end position="967"/>
    </location>
</feature>
<feature type="compositionally biased region" description="Pro residues" evidence="2">
    <location>
        <begin position="55"/>
        <end position="67"/>
    </location>
</feature>
<dbReference type="OrthoDB" id="6103986at2759"/>
<sequence>MADSRSSASSDSASRARSLSQSTNPSRRPRIPFQAPPHPSPLYHPSNPFDTTPSPSAPSPTFQPLPPSYQANSLPYGHRSGFIGQYTMSPQPQVNMPQYAYPHHPGLHALDTNMHPPQNQLIGYSPNSLIPIIHPHSPVYQGYPGHSDGNTSAHSFSANPAFAAHSHPHSPAAHPSPPPRSPLSHQQPSGAHTHAAAYAGQAPYSPLRYSTPPFVYPPHSFAHSPSMYPSQYPSPYAPHSYTPEASQDGQGTWWYVPPPTRPASSQYDSYQHSYQLSYNMPSRDIDSYSQPGQSSTQSHLFPMSPRPNQGQHPSSQSAPPSAPPPLPSPGSPPSTASLVVRQNPKEATPSNSSRSVADPQRNSRRVQHQLNSPAQRSEWVMWIGNVPSDASHDELWRFLNQLPSPSAASPASSNAEDPWGGVLSIFLISRSNCAFVNLQSEAHLQSAIRHFNGKPLRPGDPRCPRLVCRLRGREDDVKAGVGGQRGVGLHVGWIRDQREKARAQPVAKQDDLRSPAGTASSEHVTTPSSSTSEVAPALSLNLSSDDESGRRRHRFRRPAPHSSSSGSYASTNSSILTQYFPKRYFILKSLTQKDLDISVEKGLWATQRHNETTLDQAFRTSKDVYLIFGVNKSGEFYGYAKMIGPVLRGEHRVSWASRTDSPPRRTPRSSQGSSPPVTRRDRDPHPFFSPTEHRYEESPQPFSPDRPLSFSTSPSPSRAKQPTMLPSPVQSAGASAPHATAEGQQDAPIALSAPPEMHQPHRQLSRPTIPMLRPAQSTLGGQKVTPQSHSLSVPQPSIELDPTAPFRHRRDHSAPPESTAAETAPAEVDWDAVPEAPLHTVTEEEERPGSGRDASPRVDGGEVRGDGEEAREGPSWGEPFQVQWIRTERLPFFRTRHLRNPWNHDREVKVSRDGTELEPTVGQALLDEWDRPAPPLTPATERRLGSRTPAQDGAGLVTPMMERAEGE</sequence>
<feature type="compositionally biased region" description="Polar residues" evidence="2">
    <location>
        <begin position="709"/>
        <end position="720"/>
    </location>
</feature>
<feature type="compositionally biased region" description="Low complexity" evidence="2">
    <location>
        <begin position="560"/>
        <end position="571"/>
    </location>
</feature>
<feature type="region of interest" description="Disordered" evidence="2">
    <location>
        <begin position="1"/>
        <end position="76"/>
    </location>
</feature>
<dbReference type="Proteomes" id="UP000006352">
    <property type="component" value="Unassembled WGS sequence"/>
</dbReference>
<dbReference type="GO" id="GO:0005654">
    <property type="term" value="C:nucleoplasm"/>
    <property type="evidence" value="ECO:0007669"/>
    <property type="project" value="TreeGrafter"/>
</dbReference>
<feature type="compositionally biased region" description="Basic and acidic residues" evidence="2">
    <location>
        <begin position="678"/>
        <end position="697"/>
    </location>
</feature>
<feature type="domain" description="YTH" evidence="4">
    <location>
        <begin position="789"/>
        <end position="929"/>
    </location>
</feature>
<dbReference type="InterPro" id="IPR007275">
    <property type="entry name" value="YTH_domain"/>
</dbReference>
<dbReference type="RefSeq" id="XP_012182964.1">
    <property type="nucleotide sequence ID" value="XM_012327574.1"/>
</dbReference>
<dbReference type="PANTHER" id="PTHR12357">
    <property type="entry name" value="YTH YT521-B HOMOLOGY DOMAIN-CONTAINING"/>
    <property type="match status" value="1"/>
</dbReference>
<dbReference type="InterPro" id="IPR035979">
    <property type="entry name" value="RBD_domain_sf"/>
</dbReference>
<dbReference type="SUPFAM" id="SSF54928">
    <property type="entry name" value="RNA-binding domain, RBD"/>
    <property type="match status" value="1"/>
</dbReference>
<feature type="compositionally biased region" description="Polar residues" evidence="2">
    <location>
        <begin position="517"/>
        <end position="533"/>
    </location>
</feature>
<dbReference type="CDD" id="cd00590">
    <property type="entry name" value="RRM_SF"/>
    <property type="match status" value="1"/>
</dbReference>
<feature type="compositionally biased region" description="Polar residues" evidence="2">
    <location>
        <begin position="287"/>
        <end position="299"/>
    </location>
</feature>
<feature type="compositionally biased region" description="Low complexity" evidence="2">
    <location>
        <begin position="152"/>
        <end position="173"/>
    </location>
</feature>
<dbReference type="PANTHER" id="PTHR12357:SF3">
    <property type="entry name" value="YTH DOMAIN-CONTAINING PROTEIN 1"/>
    <property type="match status" value="1"/>
</dbReference>
<dbReference type="PROSITE" id="PS50102">
    <property type="entry name" value="RRM"/>
    <property type="match status" value="1"/>
</dbReference>
<feature type="compositionally biased region" description="Pro residues" evidence="2">
    <location>
        <begin position="320"/>
        <end position="332"/>
    </location>
</feature>
<name>J4IAX7_9APHY</name>